<name>A0A0D2MJP8_GOSRA</name>
<reference evidence="1 2" key="1">
    <citation type="journal article" date="2012" name="Nature">
        <title>Repeated polyploidization of Gossypium genomes and the evolution of spinnable cotton fibres.</title>
        <authorList>
            <person name="Paterson A.H."/>
            <person name="Wendel J.F."/>
            <person name="Gundlach H."/>
            <person name="Guo H."/>
            <person name="Jenkins J."/>
            <person name="Jin D."/>
            <person name="Llewellyn D."/>
            <person name="Showmaker K.C."/>
            <person name="Shu S."/>
            <person name="Udall J."/>
            <person name="Yoo M.J."/>
            <person name="Byers R."/>
            <person name="Chen W."/>
            <person name="Doron-Faigenboim A."/>
            <person name="Duke M.V."/>
            <person name="Gong L."/>
            <person name="Grimwood J."/>
            <person name="Grover C."/>
            <person name="Grupp K."/>
            <person name="Hu G."/>
            <person name="Lee T.H."/>
            <person name="Li J."/>
            <person name="Lin L."/>
            <person name="Liu T."/>
            <person name="Marler B.S."/>
            <person name="Page J.T."/>
            <person name="Roberts A.W."/>
            <person name="Romanel E."/>
            <person name="Sanders W.S."/>
            <person name="Szadkowski E."/>
            <person name="Tan X."/>
            <person name="Tang H."/>
            <person name="Xu C."/>
            <person name="Wang J."/>
            <person name="Wang Z."/>
            <person name="Zhang D."/>
            <person name="Zhang L."/>
            <person name="Ashrafi H."/>
            <person name="Bedon F."/>
            <person name="Bowers J.E."/>
            <person name="Brubaker C.L."/>
            <person name="Chee P.W."/>
            <person name="Das S."/>
            <person name="Gingle A.R."/>
            <person name="Haigler C.H."/>
            <person name="Harker D."/>
            <person name="Hoffmann L.V."/>
            <person name="Hovav R."/>
            <person name="Jones D.C."/>
            <person name="Lemke C."/>
            <person name="Mansoor S."/>
            <person name="ur Rahman M."/>
            <person name="Rainville L.N."/>
            <person name="Rambani A."/>
            <person name="Reddy U.K."/>
            <person name="Rong J.K."/>
            <person name="Saranga Y."/>
            <person name="Scheffler B.E."/>
            <person name="Scheffler J.A."/>
            <person name="Stelly D.M."/>
            <person name="Triplett B.A."/>
            <person name="Van Deynze A."/>
            <person name="Vaslin M.F."/>
            <person name="Waghmare V.N."/>
            <person name="Walford S.A."/>
            <person name="Wright R.J."/>
            <person name="Zaki E.A."/>
            <person name="Zhang T."/>
            <person name="Dennis E.S."/>
            <person name="Mayer K.F."/>
            <person name="Peterson D.G."/>
            <person name="Rokhsar D.S."/>
            <person name="Wang X."/>
            <person name="Schmutz J."/>
        </authorList>
    </citation>
    <scope>NUCLEOTIDE SEQUENCE [LARGE SCALE GENOMIC DNA]</scope>
</reference>
<dbReference type="STRING" id="29730.A0A0D2MJP8"/>
<proteinExistence type="predicted"/>
<dbReference type="AlphaFoldDB" id="A0A0D2MJP8"/>
<dbReference type="Gramene" id="KJB18497">
    <property type="protein sequence ID" value="KJB18497"/>
    <property type="gene ID" value="B456_003G056200"/>
</dbReference>
<evidence type="ECO:0000313" key="1">
    <source>
        <dbReference type="EMBL" id="KJB18497.1"/>
    </source>
</evidence>
<dbReference type="eggNOG" id="KOG0017">
    <property type="taxonomic scope" value="Eukaryota"/>
</dbReference>
<accession>A0A0D2MJP8</accession>
<dbReference type="OMA" id="CHIFNKE"/>
<evidence type="ECO:0000313" key="2">
    <source>
        <dbReference type="Proteomes" id="UP000032304"/>
    </source>
</evidence>
<keyword evidence="2" id="KW-1185">Reference proteome</keyword>
<sequence>MQLKENTKKNATTLQIIQQGVSKPIYLRIFNINSAQKVWGALNKEFKGASKVISIKLQNYWRSFDNLSMKENESIKDFSSRVAKIVNQIKGCGDTIPEKKVMERILKFLL</sequence>
<dbReference type="Proteomes" id="UP000032304">
    <property type="component" value="Chromosome 3"/>
</dbReference>
<dbReference type="EMBL" id="CM001742">
    <property type="protein sequence ID" value="KJB18497.1"/>
    <property type="molecule type" value="Genomic_DNA"/>
</dbReference>
<dbReference type="PANTHER" id="PTHR35317">
    <property type="entry name" value="OS04G0629600 PROTEIN"/>
    <property type="match status" value="1"/>
</dbReference>
<protein>
    <submittedName>
        <fullName evidence="1">Uncharacterized protein</fullName>
    </submittedName>
</protein>
<dbReference type="Pfam" id="PF14223">
    <property type="entry name" value="Retrotran_gag_2"/>
    <property type="match status" value="1"/>
</dbReference>
<dbReference type="PANTHER" id="PTHR35317:SF36">
    <property type="match status" value="1"/>
</dbReference>
<organism evidence="1 2">
    <name type="scientific">Gossypium raimondii</name>
    <name type="common">Peruvian cotton</name>
    <name type="synonym">Gossypium klotzschianum subsp. raimondii</name>
    <dbReference type="NCBI Taxonomy" id="29730"/>
    <lineage>
        <taxon>Eukaryota</taxon>
        <taxon>Viridiplantae</taxon>
        <taxon>Streptophyta</taxon>
        <taxon>Embryophyta</taxon>
        <taxon>Tracheophyta</taxon>
        <taxon>Spermatophyta</taxon>
        <taxon>Magnoliopsida</taxon>
        <taxon>eudicotyledons</taxon>
        <taxon>Gunneridae</taxon>
        <taxon>Pentapetalae</taxon>
        <taxon>rosids</taxon>
        <taxon>malvids</taxon>
        <taxon>Malvales</taxon>
        <taxon>Malvaceae</taxon>
        <taxon>Malvoideae</taxon>
        <taxon>Gossypium</taxon>
    </lineage>
</organism>
<gene>
    <name evidence="1" type="ORF">B456_003G056200</name>
</gene>